<organism evidence="1 2">
    <name type="scientific">Haliscomenobacter hydrossis (strain ATCC 27775 / DSM 1100 / LMG 10767 / O)</name>
    <dbReference type="NCBI Taxonomy" id="760192"/>
    <lineage>
        <taxon>Bacteria</taxon>
        <taxon>Pseudomonadati</taxon>
        <taxon>Bacteroidota</taxon>
        <taxon>Saprospiria</taxon>
        <taxon>Saprospirales</taxon>
        <taxon>Haliscomenobacteraceae</taxon>
        <taxon>Haliscomenobacter</taxon>
    </lineage>
</organism>
<sequence length="302" mass="34887">MQAQKIVYIILLFISTTYSARAQKFVNLDNRWRMIAYPNWVGTHPYLTFFKDSVEIEGKYYYQRYTSVDPTLQNIDTTREYYREVAGIVYYYSDPGSTNRPQERVIYNFNLNVGDSIDLITYRLKVVKIDSITLLDGSTRKRWELSTRQFAVNLYWVEGIGAIDLETLRPPVAAISDGANSFSCYFYKNELLYSYPYGVGNNDGLSCAPRLGADPVSTRDVRELSRLQVLQNYGDGQLSFRLEDPGQYQCKLFNALGALLEQKALSQGNNHFSLTAFPKGIYFLQVFDLKNLRQKTLKLIWQ</sequence>
<dbReference type="InterPro" id="IPR026444">
    <property type="entry name" value="Secre_tail"/>
</dbReference>
<accession>F4KTJ5</accession>
<protein>
    <recommendedName>
        <fullName evidence="3">Secretion system C-terminal sorting domain-containing protein</fullName>
    </recommendedName>
</protein>
<dbReference type="OrthoDB" id="1413366at2"/>
<keyword evidence="2" id="KW-1185">Reference proteome</keyword>
<dbReference type="AlphaFoldDB" id="F4KTJ5"/>
<dbReference type="HOGENOM" id="CLU_920600_0_0_10"/>
<dbReference type="eggNOG" id="ENOG5033J5B">
    <property type="taxonomic scope" value="Bacteria"/>
</dbReference>
<gene>
    <name evidence="1" type="ordered locus">Halhy_5544</name>
</gene>
<evidence type="ECO:0000313" key="2">
    <source>
        <dbReference type="Proteomes" id="UP000008461"/>
    </source>
</evidence>
<proteinExistence type="predicted"/>
<dbReference type="Proteomes" id="UP000008461">
    <property type="component" value="Chromosome"/>
</dbReference>
<reference key="2">
    <citation type="submission" date="2011-04" db="EMBL/GenBank/DDBJ databases">
        <title>Complete sequence of chromosome of Haliscomenobacter hydrossis DSM 1100.</title>
        <authorList>
            <consortium name="US DOE Joint Genome Institute (JGI-PGF)"/>
            <person name="Lucas S."/>
            <person name="Han J."/>
            <person name="Lapidus A."/>
            <person name="Bruce D."/>
            <person name="Goodwin L."/>
            <person name="Pitluck S."/>
            <person name="Peters L."/>
            <person name="Kyrpides N."/>
            <person name="Mavromatis K."/>
            <person name="Ivanova N."/>
            <person name="Ovchinnikova G."/>
            <person name="Pagani I."/>
            <person name="Daligault H."/>
            <person name="Detter J.C."/>
            <person name="Han C."/>
            <person name="Land M."/>
            <person name="Hauser L."/>
            <person name="Markowitz V."/>
            <person name="Cheng J.-F."/>
            <person name="Hugenholtz P."/>
            <person name="Woyke T."/>
            <person name="Wu D."/>
            <person name="Verbarg S."/>
            <person name="Frueling A."/>
            <person name="Brambilla E."/>
            <person name="Klenk H.-P."/>
            <person name="Eisen J.A."/>
        </authorList>
    </citation>
    <scope>NUCLEOTIDE SEQUENCE</scope>
    <source>
        <strain>DSM 1100</strain>
    </source>
</reference>
<dbReference type="KEGG" id="hhy:Halhy_5544"/>
<dbReference type="EMBL" id="CP002691">
    <property type="protein sequence ID" value="AEE53369.1"/>
    <property type="molecule type" value="Genomic_DNA"/>
</dbReference>
<reference evidence="1 2" key="1">
    <citation type="journal article" date="2011" name="Stand. Genomic Sci.">
        <title>Complete genome sequence of Haliscomenobacter hydrossis type strain (O).</title>
        <authorList>
            <consortium name="US DOE Joint Genome Institute (JGI-PGF)"/>
            <person name="Daligault H."/>
            <person name="Lapidus A."/>
            <person name="Zeytun A."/>
            <person name="Nolan M."/>
            <person name="Lucas S."/>
            <person name="Del Rio T.G."/>
            <person name="Tice H."/>
            <person name="Cheng J.F."/>
            <person name="Tapia R."/>
            <person name="Han C."/>
            <person name="Goodwin L."/>
            <person name="Pitluck S."/>
            <person name="Liolios K."/>
            <person name="Pagani I."/>
            <person name="Ivanova N."/>
            <person name="Huntemann M."/>
            <person name="Mavromatis K."/>
            <person name="Mikhailova N."/>
            <person name="Pati A."/>
            <person name="Chen A."/>
            <person name="Palaniappan K."/>
            <person name="Land M."/>
            <person name="Hauser L."/>
            <person name="Brambilla E.M."/>
            <person name="Rohde M."/>
            <person name="Verbarg S."/>
            <person name="Goker M."/>
            <person name="Bristow J."/>
            <person name="Eisen J.A."/>
            <person name="Markowitz V."/>
            <person name="Hugenholtz P."/>
            <person name="Kyrpides N.C."/>
            <person name="Klenk H.P."/>
            <person name="Woyke T."/>
        </authorList>
    </citation>
    <scope>NUCLEOTIDE SEQUENCE [LARGE SCALE GENOMIC DNA]</scope>
    <source>
        <strain evidence="2">ATCC 27775 / DSM 1100 / LMG 10767 / O</strain>
    </source>
</reference>
<name>F4KTJ5_HALH1</name>
<dbReference type="RefSeq" id="WP_013767899.1">
    <property type="nucleotide sequence ID" value="NC_015510.1"/>
</dbReference>
<evidence type="ECO:0000313" key="1">
    <source>
        <dbReference type="EMBL" id="AEE53369.1"/>
    </source>
</evidence>
<dbReference type="NCBIfam" id="TIGR04183">
    <property type="entry name" value="Por_Secre_tail"/>
    <property type="match status" value="1"/>
</dbReference>
<evidence type="ECO:0008006" key="3">
    <source>
        <dbReference type="Google" id="ProtNLM"/>
    </source>
</evidence>